<name>A0A4Q9H2K9_9BURK</name>
<feature type="signal peptide" evidence="1">
    <location>
        <begin position="1"/>
        <end position="22"/>
    </location>
</feature>
<dbReference type="Proteomes" id="UP000292120">
    <property type="component" value="Unassembled WGS sequence"/>
</dbReference>
<feature type="chain" id="PRO_5020295939" description="PEP-CTERM sorting domain-containing protein" evidence="1">
    <location>
        <begin position="23"/>
        <end position="149"/>
    </location>
</feature>
<evidence type="ECO:0000313" key="3">
    <source>
        <dbReference type="Proteomes" id="UP000292120"/>
    </source>
</evidence>
<sequence>MKRTLTFLLLASLFTAATGALAQGITDPIGNLLPTYIGPQNGDVDVASAFAGYDPASDTFSFSGTFADALGTTEGAFYLRGLDRGVGTEGFVSGSPSVGQRMKFDAAVFLRPDGMARVITFVGSVGTGVELGAGTGTIAGGCAPQGASR</sequence>
<keyword evidence="3" id="KW-1185">Reference proteome</keyword>
<proteinExistence type="predicted"/>
<evidence type="ECO:0000256" key="1">
    <source>
        <dbReference type="SAM" id="SignalP"/>
    </source>
</evidence>
<evidence type="ECO:0008006" key="4">
    <source>
        <dbReference type="Google" id="ProtNLM"/>
    </source>
</evidence>
<protein>
    <recommendedName>
        <fullName evidence="4">PEP-CTERM sorting domain-containing protein</fullName>
    </recommendedName>
</protein>
<reference evidence="2 3" key="1">
    <citation type="submission" date="2019-02" db="EMBL/GenBank/DDBJ databases">
        <title>Aquabacterium sp. strain KMB7.</title>
        <authorList>
            <person name="Chen W.-M."/>
        </authorList>
    </citation>
    <scope>NUCLEOTIDE SEQUENCE [LARGE SCALE GENOMIC DNA]</scope>
    <source>
        <strain evidence="2 3">KMB7</strain>
    </source>
</reference>
<dbReference type="AlphaFoldDB" id="A0A4Q9H2K9"/>
<accession>A0A4Q9H2K9</accession>
<organism evidence="2 3">
    <name type="scientific">Aquabacterium lacunae</name>
    <dbReference type="NCBI Taxonomy" id="2528630"/>
    <lineage>
        <taxon>Bacteria</taxon>
        <taxon>Pseudomonadati</taxon>
        <taxon>Pseudomonadota</taxon>
        <taxon>Betaproteobacteria</taxon>
        <taxon>Burkholderiales</taxon>
        <taxon>Aquabacterium</taxon>
    </lineage>
</organism>
<evidence type="ECO:0000313" key="2">
    <source>
        <dbReference type="EMBL" id="TBO34459.1"/>
    </source>
</evidence>
<comment type="caution">
    <text evidence="2">The sequence shown here is derived from an EMBL/GenBank/DDBJ whole genome shotgun (WGS) entry which is preliminary data.</text>
</comment>
<keyword evidence="1" id="KW-0732">Signal</keyword>
<dbReference type="OrthoDB" id="8902172at2"/>
<dbReference type="RefSeq" id="WP_031943573.1">
    <property type="nucleotide sequence ID" value="NZ_SIXI01000001.1"/>
</dbReference>
<dbReference type="EMBL" id="SIXI01000001">
    <property type="protein sequence ID" value="TBO34459.1"/>
    <property type="molecule type" value="Genomic_DNA"/>
</dbReference>
<gene>
    <name evidence="2" type="ORF">EYS42_03345</name>
</gene>